<evidence type="ECO:0000256" key="1">
    <source>
        <dbReference type="ARBA" id="ARBA00006242"/>
    </source>
</evidence>
<evidence type="ECO:0000313" key="6">
    <source>
        <dbReference type="EMBL" id="AZZ71238.1"/>
    </source>
</evidence>
<dbReference type="InterPro" id="IPR023591">
    <property type="entry name" value="Ribosomal_uS2_flav_dom_sf"/>
</dbReference>
<evidence type="ECO:0000256" key="5">
    <source>
        <dbReference type="HAMAP-Rule" id="MF_00291"/>
    </source>
</evidence>
<dbReference type="InterPro" id="IPR001865">
    <property type="entry name" value="Ribosomal_uS2"/>
</dbReference>
<dbReference type="CDD" id="cd01425">
    <property type="entry name" value="RPS2"/>
    <property type="match status" value="1"/>
</dbReference>
<comment type="similarity">
    <text evidence="1 5">Belongs to the universal ribosomal protein uS2 family.</text>
</comment>
<dbReference type="GO" id="GO:0005763">
    <property type="term" value="C:mitochondrial small ribosomal subunit"/>
    <property type="evidence" value="ECO:0007669"/>
    <property type="project" value="TreeGrafter"/>
</dbReference>
<dbReference type="AlphaFoldDB" id="A0A3Q9VIE9"/>
<protein>
    <recommendedName>
        <fullName evidence="4 5">Small ribosomal subunit protein uS2c</fullName>
    </recommendedName>
</protein>
<gene>
    <name evidence="5 6" type="primary">rps2</name>
</gene>
<evidence type="ECO:0000256" key="4">
    <source>
        <dbReference type="ARBA" id="ARBA00035155"/>
    </source>
</evidence>
<dbReference type="Gene3D" id="1.10.287.610">
    <property type="entry name" value="Helix hairpin bin"/>
    <property type="match status" value="1"/>
</dbReference>
<dbReference type="GO" id="GO:0009507">
    <property type="term" value="C:chloroplast"/>
    <property type="evidence" value="ECO:0007669"/>
    <property type="project" value="UniProtKB-SubCell"/>
</dbReference>
<dbReference type="GeneID" id="39120793"/>
<dbReference type="PANTHER" id="PTHR12534:SF0">
    <property type="entry name" value="SMALL RIBOSOMAL SUBUNIT PROTEIN US2M"/>
    <property type="match status" value="1"/>
</dbReference>
<dbReference type="Gene3D" id="3.40.50.10490">
    <property type="entry name" value="Glucose-6-phosphate isomerase like protein, domain 1"/>
    <property type="match status" value="1"/>
</dbReference>
<dbReference type="RefSeq" id="YP_009560113.1">
    <property type="nucleotide sequence ID" value="NC_041000.1"/>
</dbReference>
<evidence type="ECO:0000256" key="2">
    <source>
        <dbReference type="ARBA" id="ARBA00022980"/>
    </source>
</evidence>
<keyword evidence="2 5" id="KW-0689">Ribosomal protein</keyword>
<keyword evidence="3 5" id="KW-0687">Ribonucleoprotein</keyword>
<dbReference type="NCBIfam" id="TIGR01011">
    <property type="entry name" value="rpsB_bact"/>
    <property type="match status" value="1"/>
</dbReference>
<keyword evidence="6" id="KW-0150">Chloroplast</keyword>
<geneLocation type="chloroplast" evidence="6"/>
<evidence type="ECO:0000256" key="3">
    <source>
        <dbReference type="ARBA" id="ARBA00023274"/>
    </source>
</evidence>
<dbReference type="HAMAP" id="MF_00291_B">
    <property type="entry name" value="Ribosomal_uS2_B"/>
    <property type="match status" value="1"/>
</dbReference>
<reference evidence="6" key="1">
    <citation type="journal article" date="2018" name="J. Plant Res.">
        <title>Full plastome sequence of the fern Vandenboschia speciosa (Hymenophyllales): structural singularities and evolutionary insights.</title>
        <authorList>
            <person name="Ruiz-Ruano F.J."/>
            <person name="Navarro-Dominguez B."/>
            <person name="Camacho J.P."/>
            <person name="Garrido-Ramos M.A."/>
        </authorList>
    </citation>
    <scope>NUCLEOTIDE SEQUENCE</scope>
</reference>
<dbReference type="InterPro" id="IPR005706">
    <property type="entry name" value="Ribosomal_uS2_bac/mit/plastid"/>
</dbReference>
<proteinExistence type="inferred from homology"/>
<comment type="subcellular location">
    <subcellularLocation>
        <location evidence="5">Plastid</location>
        <location evidence="5">Chloroplast</location>
    </subcellularLocation>
</comment>
<dbReference type="Pfam" id="PF00318">
    <property type="entry name" value="Ribosomal_S2"/>
    <property type="match status" value="1"/>
</dbReference>
<name>A0A3Q9VIE9_9MONI</name>
<keyword evidence="6" id="KW-0934">Plastid</keyword>
<organism evidence="6">
    <name type="scientific">Trichomanes speciosum</name>
    <dbReference type="NCBI Taxonomy" id="85337"/>
    <lineage>
        <taxon>Eukaryota</taxon>
        <taxon>Viridiplantae</taxon>
        <taxon>Streptophyta</taxon>
        <taxon>Embryophyta</taxon>
        <taxon>Tracheophyta</taxon>
        <taxon>Polypodiopsida</taxon>
        <taxon>Polypodiidae</taxon>
        <taxon>Hymenophyllales</taxon>
        <taxon>Hymenophyllaceae</taxon>
        <taxon>Trichomanoideae</taxon>
        <taxon>Trichomanes</taxon>
    </lineage>
</organism>
<dbReference type="GO" id="GO:0006412">
    <property type="term" value="P:translation"/>
    <property type="evidence" value="ECO:0007669"/>
    <property type="project" value="UniProtKB-UniRule"/>
</dbReference>
<dbReference type="PANTHER" id="PTHR12534">
    <property type="entry name" value="30S RIBOSOMAL PROTEIN S2 PROKARYOTIC AND ORGANELLAR"/>
    <property type="match status" value="1"/>
</dbReference>
<dbReference type="GO" id="GO:0003735">
    <property type="term" value="F:structural constituent of ribosome"/>
    <property type="evidence" value="ECO:0007669"/>
    <property type="project" value="InterPro"/>
</dbReference>
<dbReference type="FunFam" id="1.10.287.610:FF:000001">
    <property type="entry name" value="30S ribosomal protein S2"/>
    <property type="match status" value="1"/>
</dbReference>
<accession>A0A3Q9VIE9</accession>
<sequence length="241" mass="27491">MQQKNWNIDLDGMMEAGVHFGHQTQKWNPKMSPYIFTERKGVHILDLIKTARLLSEACNLVFKAAKEGKQFLIVGTKYPVADIIASVATKSRCHYVNEKWLGGMLTNWSTIETCLRRFQFLQNEEDTGGFDRLPKKESATLKRQLIRLRRYLSGIQYMSNLPDIVIITDQHEQSTAIRECITLGIPTICVVDTDCDPDLTDIPIPGNDDARSSIRWILDKLILAIQEGRSQSKLWKLINGV</sequence>
<dbReference type="PRINTS" id="PR00395">
    <property type="entry name" value="RIBOSOMALS2"/>
</dbReference>
<dbReference type="EMBL" id="MH648610">
    <property type="protein sequence ID" value="AZZ71238.1"/>
    <property type="molecule type" value="Genomic_DNA"/>
</dbReference>
<dbReference type="SUPFAM" id="SSF52313">
    <property type="entry name" value="Ribosomal protein S2"/>
    <property type="match status" value="1"/>
</dbReference>